<accession>L1NG30</accession>
<dbReference type="Proteomes" id="UP000010408">
    <property type="component" value="Unassembled WGS sequence"/>
</dbReference>
<evidence type="ECO:0000313" key="2">
    <source>
        <dbReference type="Proteomes" id="UP000010408"/>
    </source>
</evidence>
<sequence>MKYIVYTCSQPDTQSVDSSPRMSRLINGTSLLVQRVSGRALLLYPLSYWY</sequence>
<evidence type="ECO:0000313" key="1">
    <source>
        <dbReference type="EMBL" id="EKY02172.1"/>
    </source>
</evidence>
<organism evidence="1 2">
    <name type="scientific">Porphyromonas catoniae F0037</name>
    <dbReference type="NCBI Taxonomy" id="1127696"/>
    <lineage>
        <taxon>Bacteria</taxon>
        <taxon>Pseudomonadati</taxon>
        <taxon>Bacteroidota</taxon>
        <taxon>Bacteroidia</taxon>
        <taxon>Bacteroidales</taxon>
        <taxon>Porphyromonadaceae</taxon>
        <taxon>Porphyromonas</taxon>
    </lineage>
</organism>
<dbReference type="STRING" id="1127696.HMPREF9134_00561"/>
<dbReference type="AlphaFoldDB" id="L1NG30"/>
<comment type="caution">
    <text evidence="1">The sequence shown here is derived from an EMBL/GenBank/DDBJ whole genome shotgun (WGS) entry which is preliminary data.</text>
</comment>
<gene>
    <name evidence="1" type="ORF">HMPREF9134_00561</name>
</gene>
<dbReference type="HOGENOM" id="CLU_3121067_0_0_10"/>
<name>L1NG30_9PORP</name>
<protein>
    <submittedName>
        <fullName evidence="1">Uncharacterized protein</fullName>
    </submittedName>
</protein>
<dbReference type="EMBL" id="AMEQ01000018">
    <property type="protein sequence ID" value="EKY02172.1"/>
    <property type="molecule type" value="Genomic_DNA"/>
</dbReference>
<proteinExistence type="predicted"/>
<reference evidence="1 2" key="1">
    <citation type="submission" date="2012-05" db="EMBL/GenBank/DDBJ databases">
        <authorList>
            <person name="Weinstock G."/>
            <person name="Sodergren E."/>
            <person name="Lobos E.A."/>
            <person name="Fulton L."/>
            <person name="Fulton R."/>
            <person name="Courtney L."/>
            <person name="Fronick C."/>
            <person name="O'Laughlin M."/>
            <person name="Godfrey J."/>
            <person name="Wilson R.M."/>
            <person name="Miner T."/>
            <person name="Farmer C."/>
            <person name="Delehaunty K."/>
            <person name="Cordes M."/>
            <person name="Minx P."/>
            <person name="Tomlinson C."/>
            <person name="Chen J."/>
            <person name="Wollam A."/>
            <person name="Pepin K.H."/>
            <person name="Bhonagiri V."/>
            <person name="Zhang X."/>
            <person name="Suruliraj S."/>
            <person name="Warren W."/>
            <person name="Mitreva M."/>
            <person name="Mardis E.R."/>
            <person name="Wilson R.K."/>
        </authorList>
    </citation>
    <scope>NUCLEOTIDE SEQUENCE [LARGE SCALE GENOMIC DNA]</scope>
    <source>
        <strain evidence="1 2">F0037</strain>
    </source>
</reference>